<dbReference type="SUPFAM" id="SSF46785">
    <property type="entry name" value="Winged helix' DNA-binding domain"/>
    <property type="match status" value="1"/>
</dbReference>
<accession>A0ABV9R2M9</accession>
<dbReference type="InterPro" id="IPR000835">
    <property type="entry name" value="HTH_MarR-typ"/>
</dbReference>
<sequence length="156" mass="16750">MSVDLPSLISLAAGALEQRVLDRLAAAGHPALRVAHGYVFQVLLVGETSVTELGRRLGITQQGASKTVSELERLGYVARRPDPSDARARRLALTDRARDAIAVARDARAEFVSALEARIGADRVQEAALALEAATELLGIDHDIRLRSVRMPAGQH</sequence>
<dbReference type="InterPro" id="IPR039422">
    <property type="entry name" value="MarR/SlyA-like"/>
</dbReference>
<evidence type="ECO:0000313" key="2">
    <source>
        <dbReference type="EMBL" id="MFC4827850.1"/>
    </source>
</evidence>
<dbReference type="InterPro" id="IPR011991">
    <property type="entry name" value="ArsR-like_HTH"/>
</dbReference>
<dbReference type="PRINTS" id="PR00598">
    <property type="entry name" value="HTHMARR"/>
</dbReference>
<comment type="caution">
    <text evidence="2">The sequence shown here is derived from an EMBL/GenBank/DDBJ whole genome shotgun (WGS) entry which is preliminary data.</text>
</comment>
<evidence type="ECO:0000259" key="1">
    <source>
        <dbReference type="PROSITE" id="PS50995"/>
    </source>
</evidence>
<protein>
    <submittedName>
        <fullName evidence="2">MarR family winged helix-turn-helix transcriptional regulator</fullName>
    </submittedName>
</protein>
<dbReference type="PANTHER" id="PTHR33164">
    <property type="entry name" value="TRANSCRIPTIONAL REGULATOR, MARR FAMILY"/>
    <property type="match status" value="1"/>
</dbReference>
<gene>
    <name evidence="2" type="ORF">ACFPER_03550</name>
</gene>
<dbReference type="PANTHER" id="PTHR33164:SF99">
    <property type="entry name" value="MARR FAMILY REGULATORY PROTEIN"/>
    <property type="match status" value="1"/>
</dbReference>
<proteinExistence type="predicted"/>
<organism evidence="2 3">
    <name type="scientific">Agromyces aurantiacus</name>
    <dbReference type="NCBI Taxonomy" id="165814"/>
    <lineage>
        <taxon>Bacteria</taxon>
        <taxon>Bacillati</taxon>
        <taxon>Actinomycetota</taxon>
        <taxon>Actinomycetes</taxon>
        <taxon>Micrococcales</taxon>
        <taxon>Microbacteriaceae</taxon>
        <taxon>Agromyces</taxon>
    </lineage>
</organism>
<reference evidence="3" key="1">
    <citation type="journal article" date="2019" name="Int. J. Syst. Evol. Microbiol.">
        <title>The Global Catalogue of Microorganisms (GCM) 10K type strain sequencing project: providing services to taxonomists for standard genome sequencing and annotation.</title>
        <authorList>
            <consortium name="The Broad Institute Genomics Platform"/>
            <consortium name="The Broad Institute Genome Sequencing Center for Infectious Disease"/>
            <person name="Wu L."/>
            <person name="Ma J."/>
        </authorList>
    </citation>
    <scope>NUCLEOTIDE SEQUENCE [LARGE SCALE GENOMIC DNA]</scope>
    <source>
        <strain evidence="3">CGMCC 1.12192</strain>
    </source>
</reference>
<name>A0ABV9R2M9_9MICO</name>
<dbReference type="Proteomes" id="UP001595960">
    <property type="component" value="Unassembled WGS sequence"/>
</dbReference>
<dbReference type="SMART" id="SM00347">
    <property type="entry name" value="HTH_MARR"/>
    <property type="match status" value="1"/>
</dbReference>
<keyword evidence="3" id="KW-1185">Reference proteome</keyword>
<feature type="domain" description="HTH marR-type" evidence="1">
    <location>
        <begin position="2"/>
        <end position="139"/>
    </location>
</feature>
<dbReference type="InterPro" id="IPR036388">
    <property type="entry name" value="WH-like_DNA-bd_sf"/>
</dbReference>
<dbReference type="EMBL" id="JBHSJC010000001">
    <property type="protein sequence ID" value="MFC4827850.1"/>
    <property type="molecule type" value="Genomic_DNA"/>
</dbReference>
<dbReference type="Gene3D" id="1.10.10.10">
    <property type="entry name" value="Winged helix-like DNA-binding domain superfamily/Winged helix DNA-binding domain"/>
    <property type="match status" value="1"/>
</dbReference>
<dbReference type="CDD" id="cd00090">
    <property type="entry name" value="HTH_ARSR"/>
    <property type="match status" value="1"/>
</dbReference>
<evidence type="ECO:0000313" key="3">
    <source>
        <dbReference type="Proteomes" id="UP001595960"/>
    </source>
</evidence>
<dbReference type="PROSITE" id="PS50995">
    <property type="entry name" value="HTH_MARR_2"/>
    <property type="match status" value="1"/>
</dbReference>
<dbReference type="Pfam" id="PF12802">
    <property type="entry name" value="MarR_2"/>
    <property type="match status" value="1"/>
</dbReference>
<dbReference type="InterPro" id="IPR036390">
    <property type="entry name" value="WH_DNA-bd_sf"/>
</dbReference>
<dbReference type="RefSeq" id="WP_204395980.1">
    <property type="nucleotide sequence ID" value="NZ_JAFBBW010000001.1"/>
</dbReference>